<comment type="caution">
    <text evidence="2">The sequence shown here is derived from an EMBL/GenBank/DDBJ whole genome shotgun (WGS) entry which is preliminary data.</text>
</comment>
<dbReference type="RefSeq" id="WP_398654233.1">
    <property type="nucleotide sequence ID" value="NZ_JBITDC010000001.1"/>
</dbReference>
<name>A0ABW7XTG0_STRCE</name>
<feature type="chain" id="PRO_5046756055" description="Secreted protein" evidence="1">
    <location>
        <begin position="28"/>
        <end position="62"/>
    </location>
</feature>
<dbReference type="Proteomes" id="UP001612415">
    <property type="component" value="Unassembled WGS sequence"/>
</dbReference>
<evidence type="ECO:0000313" key="2">
    <source>
        <dbReference type="EMBL" id="MFI5673171.1"/>
    </source>
</evidence>
<evidence type="ECO:0000313" key="3">
    <source>
        <dbReference type="Proteomes" id="UP001612415"/>
    </source>
</evidence>
<feature type="signal peptide" evidence="1">
    <location>
        <begin position="1"/>
        <end position="27"/>
    </location>
</feature>
<reference evidence="2 3" key="1">
    <citation type="submission" date="2024-10" db="EMBL/GenBank/DDBJ databases">
        <title>The Natural Products Discovery Center: Release of the First 8490 Sequenced Strains for Exploring Actinobacteria Biosynthetic Diversity.</title>
        <authorList>
            <person name="Kalkreuter E."/>
            <person name="Kautsar S.A."/>
            <person name="Yang D."/>
            <person name="Bader C.D."/>
            <person name="Teijaro C.N."/>
            <person name="Fluegel L."/>
            <person name="Davis C.M."/>
            <person name="Simpson J.R."/>
            <person name="Lauterbach L."/>
            <person name="Steele A.D."/>
            <person name="Gui C."/>
            <person name="Meng S."/>
            <person name="Li G."/>
            <person name="Viehrig K."/>
            <person name="Ye F."/>
            <person name="Su P."/>
            <person name="Kiefer A.F."/>
            <person name="Nichols A."/>
            <person name="Cepeda A.J."/>
            <person name="Yan W."/>
            <person name="Fan B."/>
            <person name="Jiang Y."/>
            <person name="Adhikari A."/>
            <person name="Zheng C.-J."/>
            <person name="Schuster L."/>
            <person name="Cowan T.M."/>
            <person name="Smanski M.J."/>
            <person name="Chevrette M.G."/>
            <person name="De Carvalho L.P.S."/>
            <person name="Shen B."/>
        </authorList>
    </citation>
    <scope>NUCLEOTIDE SEQUENCE [LARGE SCALE GENOMIC DNA]</scope>
    <source>
        <strain evidence="2 3">NPDC051599</strain>
    </source>
</reference>
<sequence>MNVRQRIASVLVVTAAAVGGLAPLAAAAPMPWETSRHPGTVRTVDGHHENSVTLKCGNPCYQ</sequence>
<dbReference type="EMBL" id="JBITDC010000001">
    <property type="protein sequence ID" value="MFI5673171.1"/>
    <property type="molecule type" value="Genomic_DNA"/>
</dbReference>
<keyword evidence="1" id="KW-0732">Signal</keyword>
<evidence type="ECO:0008006" key="4">
    <source>
        <dbReference type="Google" id="ProtNLM"/>
    </source>
</evidence>
<protein>
    <recommendedName>
        <fullName evidence="4">Secreted protein</fullName>
    </recommendedName>
</protein>
<evidence type="ECO:0000256" key="1">
    <source>
        <dbReference type="SAM" id="SignalP"/>
    </source>
</evidence>
<organism evidence="2 3">
    <name type="scientific">Streptomyces cellulosae</name>
    <dbReference type="NCBI Taxonomy" id="1968"/>
    <lineage>
        <taxon>Bacteria</taxon>
        <taxon>Bacillati</taxon>
        <taxon>Actinomycetota</taxon>
        <taxon>Actinomycetes</taxon>
        <taxon>Kitasatosporales</taxon>
        <taxon>Streptomycetaceae</taxon>
        <taxon>Streptomyces</taxon>
    </lineage>
</organism>
<gene>
    <name evidence="2" type="ORF">ACIA8P_00655</name>
</gene>
<proteinExistence type="predicted"/>
<accession>A0ABW7XTG0</accession>
<keyword evidence="3" id="KW-1185">Reference proteome</keyword>